<protein>
    <submittedName>
        <fullName evidence="2">N-acetyltransferase</fullName>
    </submittedName>
</protein>
<dbReference type="AlphaFoldDB" id="A0A4P6P0A4"/>
<dbReference type="InterPro" id="IPR051531">
    <property type="entry name" value="N-acetyltransferase"/>
</dbReference>
<evidence type="ECO:0000313" key="3">
    <source>
        <dbReference type="Proteomes" id="UP000290244"/>
    </source>
</evidence>
<dbReference type="GO" id="GO:0016747">
    <property type="term" value="F:acyltransferase activity, transferring groups other than amino-acyl groups"/>
    <property type="evidence" value="ECO:0007669"/>
    <property type="project" value="InterPro"/>
</dbReference>
<name>A0A4P6P0A4_9GAMM</name>
<dbReference type="KEGG" id="lsd:EMK97_00140"/>
<organism evidence="2 3">
    <name type="scientific">Litorilituus sediminis</name>
    <dbReference type="NCBI Taxonomy" id="718192"/>
    <lineage>
        <taxon>Bacteria</taxon>
        <taxon>Pseudomonadati</taxon>
        <taxon>Pseudomonadota</taxon>
        <taxon>Gammaproteobacteria</taxon>
        <taxon>Alteromonadales</taxon>
        <taxon>Colwelliaceae</taxon>
        <taxon>Litorilituus</taxon>
    </lineage>
</organism>
<gene>
    <name evidence="2" type="ORF">EMK97_00140</name>
</gene>
<dbReference type="PANTHER" id="PTHR43792">
    <property type="entry name" value="GNAT FAMILY, PUTATIVE (AFU_ORTHOLOGUE AFUA_3G00765)-RELATED-RELATED"/>
    <property type="match status" value="1"/>
</dbReference>
<sequence length="193" mass="21543">MQSFSSKQLFFKPLCESDKDLIIALYTNEKTMRFVEPALTETVALNVHQDFVRKNNRENSTFKTWAIYQSKIANNSSTSKAIGFVVLYSSIGKQQLSPAEIGIMLLPKHSGKGIATKALSAFLTFLFGQLKLPAIAMRFYPENKAMCTISGKLGFSLSSDNFINNKQSSANNMQVASLSARHWQAQKQPSYIL</sequence>
<feature type="domain" description="N-acetyltransferase" evidence="1">
    <location>
        <begin position="9"/>
        <end position="155"/>
    </location>
</feature>
<dbReference type="InterPro" id="IPR016181">
    <property type="entry name" value="Acyl_CoA_acyltransferase"/>
</dbReference>
<dbReference type="EMBL" id="CP034759">
    <property type="protein sequence ID" value="QBG34261.1"/>
    <property type="molecule type" value="Genomic_DNA"/>
</dbReference>
<keyword evidence="3" id="KW-1185">Reference proteome</keyword>
<evidence type="ECO:0000313" key="2">
    <source>
        <dbReference type="EMBL" id="QBG34261.1"/>
    </source>
</evidence>
<accession>A0A4P6P0A4</accession>
<dbReference type="SUPFAM" id="SSF55729">
    <property type="entry name" value="Acyl-CoA N-acyltransferases (Nat)"/>
    <property type="match status" value="1"/>
</dbReference>
<dbReference type="OrthoDB" id="6400071at2"/>
<dbReference type="InterPro" id="IPR000182">
    <property type="entry name" value="GNAT_dom"/>
</dbReference>
<evidence type="ECO:0000259" key="1">
    <source>
        <dbReference type="Pfam" id="PF13302"/>
    </source>
</evidence>
<dbReference type="PANTHER" id="PTHR43792:SF1">
    <property type="entry name" value="N-ACETYLTRANSFERASE DOMAIN-CONTAINING PROTEIN"/>
    <property type="match status" value="1"/>
</dbReference>
<dbReference type="Proteomes" id="UP000290244">
    <property type="component" value="Chromosome"/>
</dbReference>
<dbReference type="Pfam" id="PF13302">
    <property type="entry name" value="Acetyltransf_3"/>
    <property type="match status" value="1"/>
</dbReference>
<proteinExistence type="predicted"/>
<dbReference type="Gene3D" id="3.40.630.30">
    <property type="match status" value="1"/>
</dbReference>
<reference evidence="2 3" key="1">
    <citation type="submission" date="2018-12" db="EMBL/GenBank/DDBJ databases">
        <title>Complete genome of Litorilituus sediminis.</title>
        <authorList>
            <person name="Liu A."/>
            <person name="Rong J."/>
        </authorList>
    </citation>
    <scope>NUCLEOTIDE SEQUENCE [LARGE SCALE GENOMIC DNA]</scope>
    <source>
        <strain evidence="2 3">JCM 17549</strain>
    </source>
</reference>
<keyword evidence="2" id="KW-0808">Transferase</keyword>
<dbReference type="RefSeq" id="WP_130598298.1">
    <property type="nucleotide sequence ID" value="NZ_CP034759.1"/>
</dbReference>